<keyword evidence="3" id="KW-1185">Reference proteome</keyword>
<protein>
    <submittedName>
        <fullName evidence="2">Uncharacterized protein</fullName>
    </submittedName>
</protein>
<evidence type="ECO:0000313" key="2">
    <source>
        <dbReference type="EMBL" id="SEA78919.1"/>
    </source>
</evidence>
<sequence length="75" mass="8449">MIKCYKSGDLPFTELTMLSRFEARIKVKTNGTTPVGLVLFDILILSPLLFFRIARFMNGQIHLNHITSIAATLPL</sequence>
<evidence type="ECO:0000256" key="1">
    <source>
        <dbReference type="SAM" id="Phobius"/>
    </source>
</evidence>
<keyword evidence="1" id="KW-0812">Transmembrane</keyword>
<dbReference type="EMBL" id="FNRA01000005">
    <property type="protein sequence ID" value="SEA78919.1"/>
    <property type="molecule type" value="Genomic_DNA"/>
</dbReference>
<dbReference type="STRING" id="425514.SAMN05443550_105209"/>
<accession>A0A1H4E2A9</accession>
<organism evidence="2 3">
    <name type="scientific">Pedobacter hartonius</name>
    <dbReference type="NCBI Taxonomy" id="425514"/>
    <lineage>
        <taxon>Bacteria</taxon>
        <taxon>Pseudomonadati</taxon>
        <taxon>Bacteroidota</taxon>
        <taxon>Sphingobacteriia</taxon>
        <taxon>Sphingobacteriales</taxon>
        <taxon>Sphingobacteriaceae</taxon>
        <taxon>Pedobacter</taxon>
    </lineage>
</organism>
<dbReference type="Proteomes" id="UP000198850">
    <property type="component" value="Unassembled WGS sequence"/>
</dbReference>
<feature type="transmembrane region" description="Helical" evidence="1">
    <location>
        <begin position="35"/>
        <end position="54"/>
    </location>
</feature>
<reference evidence="2 3" key="1">
    <citation type="submission" date="2016-10" db="EMBL/GenBank/DDBJ databases">
        <authorList>
            <person name="de Groot N.N."/>
        </authorList>
    </citation>
    <scope>NUCLEOTIDE SEQUENCE [LARGE SCALE GENOMIC DNA]</scope>
    <source>
        <strain evidence="2 3">DSM 19033</strain>
    </source>
</reference>
<keyword evidence="1" id="KW-0472">Membrane</keyword>
<name>A0A1H4E2A9_9SPHI</name>
<keyword evidence="1" id="KW-1133">Transmembrane helix</keyword>
<dbReference type="AlphaFoldDB" id="A0A1H4E2A9"/>
<evidence type="ECO:0000313" key="3">
    <source>
        <dbReference type="Proteomes" id="UP000198850"/>
    </source>
</evidence>
<gene>
    <name evidence="2" type="ORF">SAMN05443550_105209</name>
</gene>
<proteinExistence type="predicted"/>